<dbReference type="Proteomes" id="UP000001055">
    <property type="component" value="Unassembled WGS sequence"/>
</dbReference>
<evidence type="ECO:0000313" key="3">
    <source>
        <dbReference type="EMBL" id="EAT76224.2"/>
    </source>
</evidence>
<proteinExistence type="predicted"/>
<accession>Q0TVR3</accession>
<dbReference type="InParanoid" id="Q0TVR3"/>
<feature type="compositionally biased region" description="Polar residues" evidence="2">
    <location>
        <begin position="199"/>
        <end position="210"/>
    </location>
</feature>
<dbReference type="VEuPathDB" id="FungiDB:JI435_163990"/>
<dbReference type="RefSeq" id="XP_001806517.1">
    <property type="nucleotide sequence ID" value="XM_001806465.1"/>
</dbReference>
<feature type="compositionally biased region" description="Low complexity" evidence="2">
    <location>
        <begin position="153"/>
        <end position="163"/>
    </location>
</feature>
<evidence type="ECO:0000256" key="1">
    <source>
        <dbReference type="SAM" id="Coils"/>
    </source>
</evidence>
<feature type="compositionally biased region" description="Basic and acidic residues" evidence="2">
    <location>
        <begin position="334"/>
        <end position="352"/>
    </location>
</feature>
<feature type="compositionally biased region" description="Basic residues" evidence="2">
    <location>
        <begin position="164"/>
        <end position="178"/>
    </location>
</feature>
<feature type="compositionally biased region" description="Acidic residues" evidence="2">
    <location>
        <begin position="353"/>
        <end position="365"/>
    </location>
</feature>
<dbReference type="eggNOG" id="ENOG502RJYJ">
    <property type="taxonomic scope" value="Eukaryota"/>
</dbReference>
<feature type="region of interest" description="Disordered" evidence="2">
    <location>
        <begin position="60"/>
        <end position="87"/>
    </location>
</feature>
<evidence type="ECO:0000313" key="4">
    <source>
        <dbReference type="Proteomes" id="UP000001055"/>
    </source>
</evidence>
<protein>
    <submittedName>
        <fullName evidence="3">Uncharacterized protein</fullName>
    </submittedName>
</protein>
<feature type="coiled-coil region" evidence="1">
    <location>
        <begin position="17"/>
        <end position="44"/>
    </location>
</feature>
<keyword evidence="1" id="KW-0175">Coiled coil</keyword>
<dbReference type="GeneID" id="5983448"/>
<feature type="region of interest" description="Disordered" evidence="2">
    <location>
        <begin position="106"/>
        <end position="279"/>
    </location>
</feature>
<evidence type="ECO:0000256" key="2">
    <source>
        <dbReference type="SAM" id="MobiDB-lite"/>
    </source>
</evidence>
<feature type="compositionally biased region" description="Polar residues" evidence="2">
    <location>
        <begin position="235"/>
        <end position="249"/>
    </location>
</feature>
<organism evidence="3 4">
    <name type="scientific">Phaeosphaeria nodorum (strain SN15 / ATCC MYA-4574 / FGSC 10173)</name>
    <name type="common">Glume blotch fungus</name>
    <name type="synonym">Parastagonospora nodorum</name>
    <dbReference type="NCBI Taxonomy" id="321614"/>
    <lineage>
        <taxon>Eukaryota</taxon>
        <taxon>Fungi</taxon>
        <taxon>Dikarya</taxon>
        <taxon>Ascomycota</taxon>
        <taxon>Pezizomycotina</taxon>
        <taxon>Dothideomycetes</taxon>
        <taxon>Pleosporomycetidae</taxon>
        <taxon>Pleosporales</taxon>
        <taxon>Pleosporineae</taxon>
        <taxon>Phaeosphaeriaceae</taxon>
        <taxon>Parastagonospora</taxon>
    </lineage>
</organism>
<name>Q0TVR3_PHANO</name>
<sequence length="395" mass="43149">MLLHSDPKLAEVGDLSREQLDALAASVELRRQQLERDIAEYVKLRQDELRSYEQELLAHHRSMECTSTPPTPSREEKTKRTRVQKREKELYGLVTPVFLPLLDARDSSPTHERKKPSLPLPHHTHAHDAIPEHSSAPDACAMSSSDAKKSKRTSSSSSSTSKKSALRTHASKPRRKRVSLVIDGQTVLPADLVAEPSDGATSASNSTASLDSLIDPRLTSPTHVPMETVHHSLPLPTSTTVPMSMSHPISPTKPLVETPTSLAPDSELVSSPAPLSQPQLAQDDTFDTYVGGLRGSGADDVDQAGSYGYPSSLGASYLESYMQSRPLRVRMEAADKAGLGEEERREMVREKDGDEDGDGDVEMSGDEVGSLGGRRKEEEEEDEDGDDFMGEMEGF</sequence>
<dbReference type="EMBL" id="CH445371">
    <property type="protein sequence ID" value="EAT76224.2"/>
    <property type="molecule type" value="Genomic_DNA"/>
</dbReference>
<dbReference type="HOGENOM" id="CLU_040818_0_0_1"/>
<feature type="compositionally biased region" description="Basic and acidic residues" evidence="2">
    <location>
        <begin position="73"/>
        <end position="87"/>
    </location>
</feature>
<gene>
    <name evidence="3" type="ORF">SNOG_16399</name>
</gene>
<feature type="compositionally biased region" description="Acidic residues" evidence="2">
    <location>
        <begin position="378"/>
        <end position="395"/>
    </location>
</feature>
<dbReference type="KEGG" id="pno:SNOG_16399"/>
<feature type="region of interest" description="Disordered" evidence="2">
    <location>
        <begin position="334"/>
        <end position="395"/>
    </location>
</feature>
<reference evidence="4" key="1">
    <citation type="journal article" date="2007" name="Plant Cell">
        <title>Dothideomycete-plant interactions illuminated by genome sequencing and EST analysis of the wheat pathogen Stagonospora nodorum.</title>
        <authorList>
            <person name="Hane J.K."/>
            <person name="Lowe R.G."/>
            <person name="Solomon P.S."/>
            <person name="Tan K.C."/>
            <person name="Schoch C.L."/>
            <person name="Spatafora J.W."/>
            <person name="Crous P.W."/>
            <person name="Kodira C."/>
            <person name="Birren B.W."/>
            <person name="Galagan J.E."/>
            <person name="Torriani S.F."/>
            <person name="McDonald B.A."/>
            <person name="Oliver R.P."/>
        </authorList>
    </citation>
    <scope>NUCLEOTIDE SEQUENCE [LARGE SCALE GENOMIC DNA]</scope>
    <source>
        <strain evidence="4">SN15 / ATCC MYA-4574 / FGSC 10173</strain>
    </source>
</reference>
<dbReference type="AlphaFoldDB" id="Q0TVR3"/>